<evidence type="ECO:0000256" key="1">
    <source>
        <dbReference type="SAM" id="MobiDB-lite"/>
    </source>
</evidence>
<dbReference type="RefSeq" id="WP_153818557.1">
    <property type="nucleotide sequence ID" value="NZ_WJIE01000002.1"/>
</dbReference>
<sequence length="131" mass="12921">MQGGGNAGGPTCTLDVGGRGFAGTPPPGSTLDTPDGAGELRGEIFPEADAPGPRSTACFGRPAGLTLDARDVEGLLALDGGGELRDEISPEAGAPGPRSTACFGRPPGPALDARALDGRAISVGPRSEVSR</sequence>
<dbReference type="OrthoDB" id="10018506at2"/>
<feature type="region of interest" description="Disordered" evidence="1">
    <location>
        <begin position="1"/>
        <end position="57"/>
    </location>
</feature>
<protein>
    <submittedName>
        <fullName evidence="2">Uncharacterized protein</fullName>
    </submittedName>
</protein>
<keyword evidence="3" id="KW-1185">Reference proteome</keyword>
<dbReference type="AlphaFoldDB" id="A0A6N7PI60"/>
<reference evidence="2 3" key="1">
    <citation type="submission" date="2019-10" db="EMBL/GenBank/DDBJ databases">
        <title>A soil myxobacterium in the family Polyangiaceae.</title>
        <authorList>
            <person name="Li Y."/>
            <person name="Wang J."/>
        </authorList>
    </citation>
    <scope>NUCLEOTIDE SEQUENCE [LARGE SCALE GENOMIC DNA]</scope>
    <source>
        <strain evidence="2 3">DSM 14734</strain>
    </source>
</reference>
<proteinExistence type="predicted"/>
<evidence type="ECO:0000313" key="2">
    <source>
        <dbReference type="EMBL" id="MRG91668.1"/>
    </source>
</evidence>
<name>A0A6N7PI60_9BACT</name>
<evidence type="ECO:0000313" key="3">
    <source>
        <dbReference type="Proteomes" id="UP000440224"/>
    </source>
</evidence>
<dbReference type="Proteomes" id="UP000440224">
    <property type="component" value="Unassembled WGS sequence"/>
</dbReference>
<gene>
    <name evidence="2" type="ORF">GF068_06980</name>
</gene>
<feature type="region of interest" description="Disordered" evidence="1">
    <location>
        <begin position="82"/>
        <end position="113"/>
    </location>
</feature>
<accession>A0A6N7PI60</accession>
<organism evidence="2 3">
    <name type="scientific">Polyangium spumosum</name>
    <dbReference type="NCBI Taxonomy" id="889282"/>
    <lineage>
        <taxon>Bacteria</taxon>
        <taxon>Pseudomonadati</taxon>
        <taxon>Myxococcota</taxon>
        <taxon>Polyangia</taxon>
        <taxon>Polyangiales</taxon>
        <taxon>Polyangiaceae</taxon>
        <taxon>Polyangium</taxon>
    </lineage>
</organism>
<comment type="caution">
    <text evidence="2">The sequence shown here is derived from an EMBL/GenBank/DDBJ whole genome shotgun (WGS) entry which is preliminary data.</text>
</comment>
<dbReference type="EMBL" id="WJIE01000002">
    <property type="protein sequence ID" value="MRG91668.1"/>
    <property type="molecule type" value="Genomic_DNA"/>
</dbReference>